<dbReference type="GO" id="GO:0003677">
    <property type="term" value="F:DNA binding"/>
    <property type="evidence" value="ECO:0007669"/>
    <property type="project" value="UniProtKB-KW"/>
</dbReference>
<protein>
    <submittedName>
        <fullName evidence="6">DNA-binding transcriptional regulator, LysR family</fullName>
    </submittedName>
</protein>
<dbReference type="InterPro" id="IPR050389">
    <property type="entry name" value="LysR-type_TF"/>
</dbReference>
<sequence length="294" mass="31201">MPDQLDLNLLRVFDALLREGSVTAAAERLHLSIPATSRALGRLRRAMGDPILVRAGRGMAPTPFALRTAPRVRSLLEEAASLVNVDFSVARLERAFTIRINDGVAATLAAAAVEATAAAAPGVTLRFVPEGTESAEALRDGSVDLDIGAGEVAAPDIRTAVLYRERLVGVVRAGSPLGRRPTLAQLCEHPHVSASRRGRARGPLDDVLAAAGLRRHVAAVVPTSAAALLLVASSGHVGLVPERLAERHGPALGLRRFAVPAALPEVVVRLSWHVRLDTDPAQRWLRDTLRDAAR</sequence>
<organism evidence="6 7">
    <name type="scientific">Amycolatopsis australiensis</name>
    <dbReference type="NCBI Taxonomy" id="546364"/>
    <lineage>
        <taxon>Bacteria</taxon>
        <taxon>Bacillati</taxon>
        <taxon>Actinomycetota</taxon>
        <taxon>Actinomycetes</taxon>
        <taxon>Pseudonocardiales</taxon>
        <taxon>Pseudonocardiaceae</taxon>
        <taxon>Amycolatopsis</taxon>
    </lineage>
</organism>
<dbReference type="RefSeq" id="WP_072480482.1">
    <property type="nucleotide sequence ID" value="NZ_FPJG01000006.1"/>
</dbReference>
<dbReference type="InterPro" id="IPR005119">
    <property type="entry name" value="LysR_subst-bd"/>
</dbReference>
<evidence type="ECO:0000313" key="6">
    <source>
        <dbReference type="EMBL" id="SFW89650.1"/>
    </source>
</evidence>
<evidence type="ECO:0000256" key="3">
    <source>
        <dbReference type="ARBA" id="ARBA00023125"/>
    </source>
</evidence>
<dbReference type="EMBL" id="FPJG01000006">
    <property type="protein sequence ID" value="SFW89650.1"/>
    <property type="molecule type" value="Genomic_DNA"/>
</dbReference>
<keyword evidence="2" id="KW-0805">Transcription regulation</keyword>
<keyword evidence="4" id="KW-0804">Transcription</keyword>
<reference evidence="7" key="1">
    <citation type="submission" date="2016-11" db="EMBL/GenBank/DDBJ databases">
        <authorList>
            <person name="Varghese N."/>
            <person name="Submissions S."/>
        </authorList>
    </citation>
    <scope>NUCLEOTIDE SEQUENCE [LARGE SCALE GENOMIC DNA]</scope>
    <source>
        <strain evidence="7">DSM 44671</strain>
    </source>
</reference>
<dbReference type="Gene3D" id="3.40.190.10">
    <property type="entry name" value="Periplasmic binding protein-like II"/>
    <property type="match status" value="2"/>
</dbReference>
<dbReference type="OrthoDB" id="8717159at2"/>
<dbReference type="InterPro" id="IPR036390">
    <property type="entry name" value="WH_DNA-bd_sf"/>
</dbReference>
<dbReference type="PROSITE" id="PS50931">
    <property type="entry name" value="HTH_LYSR"/>
    <property type="match status" value="1"/>
</dbReference>
<evidence type="ECO:0000313" key="7">
    <source>
        <dbReference type="Proteomes" id="UP000182740"/>
    </source>
</evidence>
<evidence type="ECO:0000256" key="1">
    <source>
        <dbReference type="ARBA" id="ARBA00009437"/>
    </source>
</evidence>
<dbReference type="Pfam" id="PF03466">
    <property type="entry name" value="LysR_substrate"/>
    <property type="match status" value="1"/>
</dbReference>
<evidence type="ECO:0000256" key="2">
    <source>
        <dbReference type="ARBA" id="ARBA00023015"/>
    </source>
</evidence>
<dbReference type="Gene3D" id="1.10.10.10">
    <property type="entry name" value="Winged helix-like DNA-binding domain superfamily/Winged helix DNA-binding domain"/>
    <property type="match status" value="1"/>
</dbReference>
<dbReference type="CDD" id="cd08460">
    <property type="entry name" value="PBP2_DntR_like_1"/>
    <property type="match status" value="1"/>
</dbReference>
<keyword evidence="3 6" id="KW-0238">DNA-binding</keyword>
<dbReference type="PANTHER" id="PTHR30118">
    <property type="entry name" value="HTH-TYPE TRANSCRIPTIONAL REGULATOR LEUO-RELATED"/>
    <property type="match status" value="1"/>
</dbReference>
<dbReference type="SUPFAM" id="SSF46785">
    <property type="entry name" value="Winged helix' DNA-binding domain"/>
    <property type="match status" value="1"/>
</dbReference>
<dbReference type="InterPro" id="IPR036388">
    <property type="entry name" value="WH-like_DNA-bd_sf"/>
</dbReference>
<dbReference type="SUPFAM" id="SSF53850">
    <property type="entry name" value="Periplasmic binding protein-like II"/>
    <property type="match status" value="1"/>
</dbReference>
<comment type="similarity">
    <text evidence="1">Belongs to the LysR transcriptional regulatory family.</text>
</comment>
<dbReference type="Pfam" id="PF00126">
    <property type="entry name" value="HTH_1"/>
    <property type="match status" value="1"/>
</dbReference>
<evidence type="ECO:0000256" key="4">
    <source>
        <dbReference type="ARBA" id="ARBA00023163"/>
    </source>
</evidence>
<dbReference type="Proteomes" id="UP000182740">
    <property type="component" value="Unassembled WGS sequence"/>
</dbReference>
<feature type="domain" description="HTH lysR-type" evidence="5">
    <location>
        <begin position="5"/>
        <end position="62"/>
    </location>
</feature>
<dbReference type="GO" id="GO:0003700">
    <property type="term" value="F:DNA-binding transcription factor activity"/>
    <property type="evidence" value="ECO:0007669"/>
    <property type="project" value="InterPro"/>
</dbReference>
<accession>A0A1K1SZ97</accession>
<gene>
    <name evidence="6" type="ORF">SAMN04489730_7303</name>
</gene>
<dbReference type="PANTHER" id="PTHR30118:SF15">
    <property type="entry name" value="TRANSCRIPTIONAL REGULATORY PROTEIN"/>
    <property type="match status" value="1"/>
</dbReference>
<dbReference type="STRING" id="546364.SAMN04489730_7303"/>
<keyword evidence="7" id="KW-1185">Reference proteome</keyword>
<dbReference type="InterPro" id="IPR000847">
    <property type="entry name" value="LysR_HTH_N"/>
</dbReference>
<evidence type="ECO:0000259" key="5">
    <source>
        <dbReference type="PROSITE" id="PS50931"/>
    </source>
</evidence>
<proteinExistence type="inferred from homology"/>
<name>A0A1K1SZ97_9PSEU</name>
<dbReference type="AlphaFoldDB" id="A0A1K1SZ97"/>